<dbReference type="AlphaFoldDB" id="A0AAN6UHD9"/>
<name>A0AAN6UHD9_9PEZI</name>
<feature type="region of interest" description="Disordered" evidence="1">
    <location>
        <begin position="63"/>
        <end position="90"/>
    </location>
</feature>
<organism evidence="2 3">
    <name type="scientific">Trichocladium antarcticum</name>
    <dbReference type="NCBI Taxonomy" id="1450529"/>
    <lineage>
        <taxon>Eukaryota</taxon>
        <taxon>Fungi</taxon>
        <taxon>Dikarya</taxon>
        <taxon>Ascomycota</taxon>
        <taxon>Pezizomycotina</taxon>
        <taxon>Sordariomycetes</taxon>
        <taxon>Sordariomycetidae</taxon>
        <taxon>Sordariales</taxon>
        <taxon>Chaetomiaceae</taxon>
        <taxon>Trichocladium</taxon>
    </lineage>
</organism>
<proteinExistence type="predicted"/>
<gene>
    <name evidence="2" type="ORF">BT67DRAFT_443446</name>
</gene>
<protein>
    <submittedName>
        <fullName evidence="2">Uncharacterized protein</fullName>
    </submittedName>
</protein>
<accession>A0AAN6UHD9</accession>
<keyword evidence="3" id="KW-1185">Reference proteome</keyword>
<dbReference type="EMBL" id="MU853415">
    <property type="protein sequence ID" value="KAK4132764.1"/>
    <property type="molecule type" value="Genomic_DNA"/>
</dbReference>
<comment type="caution">
    <text evidence="2">The sequence shown here is derived from an EMBL/GenBank/DDBJ whole genome shotgun (WGS) entry which is preliminary data.</text>
</comment>
<reference evidence="2" key="2">
    <citation type="submission" date="2023-05" db="EMBL/GenBank/DDBJ databases">
        <authorList>
            <consortium name="Lawrence Berkeley National Laboratory"/>
            <person name="Steindorff A."/>
            <person name="Hensen N."/>
            <person name="Bonometti L."/>
            <person name="Westerberg I."/>
            <person name="Brannstrom I.O."/>
            <person name="Guillou S."/>
            <person name="Cros-Aarteil S."/>
            <person name="Calhoun S."/>
            <person name="Haridas S."/>
            <person name="Kuo A."/>
            <person name="Mondo S."/>
            <person name="Pangilinan J."/>
            <person name="Riley R."/>
            <person name="Labutti K."/>
            <person name="Andreopoulos B."/>
            <person name="Lipzen A."/>
            <person name="Chen C."/>
            <person name="Yanf M."/>
            <person name="Daum C."/>
            <person name="Ng V."/>
            <person name="Clum A."/>
            <person name="Ohm R."/>
            <person name="Martin F."/>
            <person name="Silar P."/>
            <person name="Natvig D."/>
            <person name="Lalanne C."/>
            <person name="Gautier V."/>
            <person name="Ament-Velasquez S.L."/>
            <person name="Kruys A."/>
            <person name="Hutchinson M.I."/>
            <person name="Powell A.J."/>
            <person name="Barry K."/>
            <person name="Miller A.N."/>
            <person name="Grigoriev I.V."/>
            <person name="Debuchy R."/>
            <person name="Gladieux P."/>
            <person name="Thoren M.H."/>
            <person name="Johannesson H."/>
        </authorList>
    </citation>
    <scope>NUCLEOTIDE SEQUENCE</scope>
    <source>
        <strain evidence="2">CBS 123565</strain>
    </source>
</reference>
<reference evidence="2" key="1">
    <citation type="journal article" date="2023" name="Mol. Phylogenet. Evol.">
        <title>Genome-scale phylogeny and comparative genomics of the fungal order Sordariales.</title>
        <authorList>
            <person name="Hensen N."/>
            <person name="Bonometti L."/>
            <person name="Westerberg I."/>
            <person name="Brannstrom I.O."/>
            <person name="Guillou S."/>
            <person name="Cros-Aarteil S."/>
            <person name="Calhoun S."/>
            <person name="Haridas S."/>
            <person name="Kuo A."/>
            <person name="Mondo S."/>
            <person name="Pangilinan J."/>
            <person name="Riley R."/>
            <person name="LaButti K."/>
            <person name="Andreopoulos B."/>
            <person name="Lipzen A."/>
            <person name="Chen C."/>
            <person name="Yan M."/>
            <person name="Daum C."/>
            <person name="Ng V."/>
            <person name="Clum A."/>
            <person name="Steindorff A."/>
            <person name="Ohm R.A."/>
            <person name="Martin F."/>
            <person name="Silar P."/>
            <person name="Natvig D.O."/>
            <person name="Lalanne C."/>
            <person name="Gautier V."/>
            <person name="Ament-Velasquez S.L."/>
            <person name="Kruys A."/>
            <person name="Hutchinson M.I."/>
            <person name="Powell A.J."/>
            <person name="Barry K."/>
            <person name="Miller A.N."/>
            <person name="Grigoriev I.V."/>
            <person name="Debuchy R."/>
            <person name="Gladieux P."/>
            <person name="Hiltunen Thoren M."/>
            <person name="Johannesson H."/>
        </authorList>
    </citation>
    <scope>NUCLEOTIDE SEQUENCE</scope>
    <source>
        <strain evidence="2">CBS 123565</strain>
    </source>
</reference>
<sequence length="175" mass="18972">MLSAFHCWAHGGRPQLKKGPESCSLQEARKQVEQAATRKRAGRVGWGRLGCGSGGSEDYGVAPEGFRERGPVKGGGGSGGVRTSPRRRGRRVLEETGSRQWCLSHSNRGCGFREASELRNATQQMEKVISARDAGVSVSEVKSNHSERVCRGYKGRDKMVSQPGRVLTVVTEDMG</sequence>
<evidence type="ECO:0000256" key="1">
    <source>
        <dbReference type="SAM" id="MobiDB-lite"/>
    </source>
</evidence>
<dbReference type="Proteomes" id="UP001304895">
    <property type="component" value="Unassembled WGS sequence"/>
</dbReference>
<evidence type="ECO:0000313" key="2">
    <source>
        <dbReference type="EMBL" id="KAK4132764.1"/>
    </source>
</evidence>
<evidence type="ECO:0000313" key="3">
    <source>
        <dbReference type="Proteomes" id="UP001304895"/>
    </source>
</evidence>